<reference evidence="1" key="1">
    <citation type="submission" date="2021-01" db="EMBL/GenBank/DDBJ databases">
        <authorList>
            <person name="Kaushik A."/>
        </authorList>
    </citation>
    <scope>NUCLEOTIDE SEQUENCE</scope>
    <source>
        <strain evidence="1">Type strain: AG8-Rh-89/</strain>
    </source>
</reference>
<dbReference type="AlphaFoldDB" id="A0A8H3BBP5"/>
<sequence>MDTKLATGNYDSDIIQRISHIQTDIDLLAGTIAKVTVVTDLTVLFESLVDKINICAEVVLAIGGNTGINPSTKTDVATKITAIITVLGNLSIELVAKFGAGLVLHLRANIDICLLILLSSVNIYANGASPHAQPTPDM</sequence>
<dbReference type="Proteomes" id="UP000663850">
    <property type="component" value="Unassembled WGS sequence"/>
</dbReference>
<dbReference type="EMBL" id="CAJMWZ010002241">
    <property type="protein sequence ID" value="CAE6451911.1"/>
    <property type="molecule type" value="Genomic_DNA"/>
</dbReference>
<organism evidence="1 2">
    <name type="scientific">Rhizoctonia solani</name>
    <dbReference type="NCBI Taxonomy" id="456999"/>
    <lineage>
        <taxon>Eukaryota</taxon>
        <taxon>Fungi</taxon>
        <taxon>Dikarya</taxon>
        <taxon>Basidiomycota</taxon>
        <taxon>Agaricomycotina</taxon>
        <taxon>Agaricomycetes</taxon>
        <taxon>Cantharellales</taxon>
        <taxon>Ceratobasidiaceae</taxon>
        <taxon>Rhizoctonia</taxon>
    </lineage>
</organism>
<protein>
    <submittedName>
        <fullName evidence="1">Uncharacterized protein</fullName>
    </submittedName>
</protein>
<name>A0A8H3BBP5_9AGAM</name>
<comment type="caution">
    <text evidence="1">The sequence shown here is derived from an EMBL/GenBank/DDBJ whole genome shotgun (WGS) entry which is preliminary data.</text>
</comment>
<accession>A0A8H3BBP5</accession>
<evidence type="ECO:0000313" key="1">
    <source>
        <dbReference type="EMBL" id="CAE6451911.1"/>
    </source>
</evidence>
<evidence type="ECO:0000313" key="2">
    <source>
        <dbReference type="Proteomes" id="UP000663850"/>
    </source>
</evidence>
<proteinExistence type="predicted"/>
<gene>
    <name evidence="1" type="ORF">RDB_LOCUS42179</name>
</gene>